<dbReference type="STRING" id="13035.Dacsa_0521"/>
<dbReference type="RefSeq" id="WP_015228318.1">
    <property type="nucleotide sequence ID" value="NC_019780.1"/>
</dbReference>
<dbReference type="GO" id="GO:0006508">
    <property type="term" value="P:proteolysis"/>
    <property type="evidence" value="ECO:0007669"/>
    <property type="project" value="InterPro"/>
</dbReference>
<dbReference type="SUPFAM" id="SSF55166">
    <property type="entry name" value="Hedgehog/DD-peptidase"/>
    <property type="match status" value="1"/>
</dbReference>
<keyword evidence="4" id="KW-0645">Protease</keyword>
<evidence type="ECO:0000256" key="1">
    <source>
        <dbReference type="SAM" id="MobiDB-lite"/>
    </source>
</evidence>
<feature type="region of interest" description="Disordered" evidence="1">
    <location>
        <begin position="66"/>
        <end position="123"/>
    </location>
</feature>
<keyword evidence="4" id="KW-0378">Hydrolase</keyword>
<dbReference type="GO" id="GO:0004180">
    <property type="term" value="F:carboxypeptidase activity"/>
    <property type="evidence" value="ECO:0007669"/>
    <property type="project" value="UniProtKB-KW"/>
</dbReference>
<dbReference type="OrthoDB" id="9792074at2"/>
<organism evidence="4 5">
    <name type="scientific">Dactylococcopsis salina (strain PCC 8305)</name>
    <name type="common">Myxobactron salinum</name>
    <dbReference type="NCBI Taxonomy" id="13035"/>
    <lineage>
        <taxon>Bacteria</taxon>
        <taxon>Bacillati</taxon>
        <taxon>Cyanobacteriota</taxon>
        <taxon>Cyanophyceae</taxon>
        <taxon>Nodosilineales</taxon>
        <taxon>Cymatolegaceae</taxon>
        <taxon>Dactylococcopsis</taxon>
    </lineage>
</organism>
<dbReference type="CDD" id="cd14852">
    <property type="entry name" value="LD-carboxypeptidase"/>
    <property type="match status" value="1"/>
</dbReference>
<keyword evidence="2" id="KW-0812">Transmembrane</keyword>
<reference evidence="4" key="1">
    <citation type="submission" date="2012-04" db="EMBL/GenBank/DDBJ databases">
        <title>Finished genome of Dactylococcopsis salina PCC 8305.</title>
        <authorList>
            <consortium name="US DOE Joint Genome Institute"/>
            <person name="Gugger M."/>
            <person name="Coursin T."/>
            <person name="Rippka R."/>
            <person name="Tandeau De Marsac N."/>
            <person name="Huntemann M."/>
            <person name="Wei C.-L."/>
            <person name="Han J."/>
            <person name="Detter J.C."/>
            <person name="Han C."/>
            <person name="Tapia R."/>
            <person name="Daligault H."/>
            <person name="Chen A."/>
            <person name="Krypides N."/>
            <person name="Mavromatis K."/>
            <person name="Markowitz V."/>
            <person name="Szeto E."/>
            <person name="Ivanova N."/>
            <person name="Ovchinnikova G."/>
            <person name="Pagani I."/>
            <person name="Pati A."/>
            <person name="Goodwin L."/>
            <person name="Peters L."/>
            <person name="Pitluck S."/>
            <person name="Woyke T."/>
            <person name="Kerfeld C."/>
        </authorList>
    </citation>
    <scope>NUCLEOTIDE SEQUENCE [LARGE SCALE GENOMIC DNA]</scope>
    <source>
        <strain evidence="4">PCC 8305</strain>
    </source>
</reference>
<keyword evidence="4" id="KW-0121">Carboxypeptidase</keyword>
<name>K9YSJ5_DACS8</name>
<keyword evidence="5" id="KW-1185">Reference proteome</keyword>
<dbReference type="AlphaFoldDB" id="K9YSJ5"/>
<sequence length="267" mass="30003">MSVGNNQPSPDEIPEALRDATPLPEKKLNRSWLFLGGGLSFVLLAGFMGWYWWDQNSEASIASQVEEVTPPVNTENKPSSSPTEASSSDQTSVTATTASDNDLLGHLPYEETKPENLTPVTRDGRIKLRTEAAKKFVEMQGDARRDGVLLVPLSGFRSVEEQEYLFFEIKAQRGQVTTERAEVSAPPGYSEHHTGYAIDIGDGKAPATHVEQRFEKTEAFAWLEANAPRYSFELSFPKDNPQEVSYEPWHWRYVGNQESLKIFYKNK</sequence>
<keyword evidence="2" id="KW-0472">Membrane</keyword>
<accession>K9YSJ5</accession>
<dbReference type="PANTHER" id="PTHR34385:SF1">
    <property type="entry name" value="PEPTIDOGLYCAN L-ALANYL-D-GLUTAMATE ENDOPEPTIDASE CWLK"/>
    <property type="match status" value="1"/>
</dbReference>
<keyword evidence="2" id="KW-1133">Transmembrane helix</keyword>
<dbReference type="Proteomes" id="UP000010482">
    <property type="component" value="Chromosome"/>
</dbReference>
<dbReference type="Pfam" id="PF02557">
    <property type="entry name" value="VanY"/>
    <property type="match status" value="1"/>
</dbReference>
<dbReference type="HOGENOM" id="CLU_054193_6_1_3"/>
<feature type="compositionally biased region" description="Low complexity" evidence="1">
    <location>
        <begin position="78"/>
        <end position="92"/>
    </location>
</feature>
<feature type="transmembrane region" description="Helical" evidence="2">
    <location>
        <begin position="32"/>
        <end position="53"/>
    </location>
</feature>
<dbReference type="InterPro" id="IPR009045">
    <property type="entry name" value="Zn_M74/Hedgehog-like"/>
</dbReference>
<proteinExistence type="predicted"/>
<dbReference type="KEGG" id="dsl:Dacsa_0521"/>
<dbReference type="eggNOG" id="COG1876">
    <property type="taxonomic scope" value="Bacteria"/>
</dbReference>
<dbReference type="InterPro" id="IPR052179">
    <property type="entry name" value="DD-CPase-like"/>
</dbReference>
<dbReference type="Gene3D" id="3.30.1380.10">
    <property type="match status" value="1"/>
</dbReference>
<dbReference type="InterPro" id="IPR058193">
    <property type="entry name" value="VanY/YodJ_core_dom"/>
</dbReference>
<protein>
    <submittedName>
        <fullName evidence="4">D-alanyl-D-alanine carboxypeptidase</fullName>
    </submittedName>
</protein>
<dbReference type="PATRIC" id="fig|13035.3.peg.593"/>
<evidence type="ECO:0000259" key="3">
    <source>
        <dbReference type="Pfam" id="PF02557"/>
    </source>
</evidence>
<dbReference type="InterPro" id="IPR003709">
    <property type="entry name" value="VanY-like_core_dom"/>
</dbReference>
<gene>
    <name evidence="4" type="ORF">Dacsa_0521</name>
</gene>
<dbReference type="PANTHER" id="PTHR34385">
    <property type="entry name" value="D-ALANYL-D-ALANINE CARBOXYPEPTIDASE"/>
    <property type="match status" value="1"/>
</dbReference>
<evidence type="ECO:0000313" key="5">
    <source>
        <dbReference type="Proteomes" id="UP000010482"/>
    </source>
</evidence>
<dbReference type="EMBL" id="CP003944">
    <property type="protein sequence ID" value="AFZ49305.1"/>
    <property type="molecule type" value="Genomic_DNA"/>
</dbReference>
<evidence type="ECO:0000256" key="2">
    <source>
        <dbReference type="SAM" id="Phobius"/>
    </source>
</evidence>
<evidence type="ECO:0000313" key="4">
    <source>
        <dbReference type="EMBL" id="AFZ49305.1"/>
    </source>
</evidence>
<feature type="domain" description="D-alanyl-D-alanine carboxypeptidase-like core" evidence="3">
    <location>
        <begin position="126"/>
        <end position="255"/>
    </location>
</feature>